<feature type="transmembrane region" description="Helical" evidence="6">
    <location>
        <begin position="94"/>
        <end position="121"/>
    </location>
</feature>
<dbReference type="EMBL" id="LIZS01000035">
    <property type="protein sequence ID" value="KPJ52942.1"/>
    <property type="molecule type" value="Genomic_DNA"/>
</dbReference>
<feature type="transmembrane region" description="Helical" evidence="6">
    <location>
        <begin position="26"/>
        <end position="50"/>
    </location>
</feature>
<evidence type="ECO:0000256" key="3">
    <source>
        <dbReference type="ARBA" id="ARBA00022692"/>
    </source>
</evidence>
<dbReference type="PANTHER" id="PTHR30250:SF11">
    <property type="entry name" value="O-ANTIGEN TRANSPORTER-RELATED"/>
    <property type="match status" value="1"/>
</dbReference>
<evidence type="ECO:0000313" key="7">
    <source>
        <dbReference type="EMBL" id="KPJ52942.1"/>
    </source>
</evidence>
<evidence type="ECO:0000256" key="2">
    <source>
        <dbReference type="ARBA" id="ARBA00022475"/>
    </source>
</evidence>
<evidence type="ECO:0000256" key="4">
    <source>
        <dbReference type="ARBA" id="ARBA00022989"/>
    </source>
</evidence>
<name>A0A0S7WRX6_UNCT6</name>
<feature type="transmembrane region" description="Helical" evidence="6">
    <location>
        <begin position="435"/>
        <end position="453"/>
    </location>
</feature>
<accession>A0A0S7WRX6</accession>
<keyword evidence="3 6" id="KW-0812">Transmembrane</keyword>
<dbReference type="PANTHER" id="PTHR30250">
    <property type="entry name" value="PST FAMILY PREDICTED COLANIC ACID TRANSPORTER"/>
    <property type="match status" value="1"/>
</dbReference>
<protein>
    <submittedName>
        <fullName evidence="7">Uncharacterized protein</fullName>
    </submittedName>
</protein>
<dbReference type="CDD" id="cd13128">
    <property type="entry name" value="MATE_Wzx_like"/>
    <property type="match status" value="1"/>
</dbReference>
<feature type="transmembrane region" description="Helical" evidence="6">
    <location>
        <begin position="127"/>
        <end position="143"/>
    </location>
</feature>
<feature type="transmembrane region" description="Helical" evidence="6">
    <location>
        <begin position="223"/>
        <end position="242"/>
    </location>
</feature>
<gene>
    <name evidence="7" type="ORF">AMJ39_06440</name>
</gene>
<feature type="transmembrane region" description="Helical" evidence="6">
    <location>
        <begin position="309"/>
        <end position="328"/>
    </location>
</feature>
<feature type="transmembrane region" description="Helical" evidence="6">
    <location>
        <begin position="348"/>
        <end position="369"/>
    </location>
</feature>
<keyword evidence="4 6" id="KW-1133">Transmembrane helix</keyword>
<evidence type="ECO:0000256" key="5">
    <source>
        <dbReference type="ARBA" id="ARBA00023136"/>
    </source>
</evidence>
<feature type="transmembrane region" description="Helical" evidence="6">
    <location>
        <begin position="189"/>
        <end position="211"/>
    </location>
</feature>
<organism evidence="7 8">
    <name type="scientific">candidate division TA06 bacterium DG_24</name>
    <dbReference type="NCBI Taxonomy" id="1703770"/>
    <lineage>
        <taxon>Bacteria</taxon>
        <taxon>Bacteria division TA06</taxon>
    </lineage>
</organism>
<feature type="transmembrane region" description="Helical" evidence="6">
    <location>
        <begin position="248"/>
        <end position="270"/>
    </location>
</feature>
<evidence type="ECO:0000256" key="6">
    <source>
        <dbReference type="SAM" id="Phobius"/>
    </source>
</evidence>
<feature type="transmembrane region" description="Helical" evidence="6">
    <location>
        <begin position="163"/>
        <end position="183"/>
    </location>
</feature>
<dbReference type="AlphaFoldDB" id="A0A0S7WRX6"/>
<feature type="transmembrane region" description="Helical" evidence="6">
    <location>
        <begin position="376"/>
        <end position="395"/>
    </location>
</feature>
<comment type="caution">
    <text evidence="7">The sequence shown here is derived from an EMBL/GenBank/DDBJ whole genome shotgun (WGS) entry which is preliminary data.</text>
</comment>
<sequence>MEGPGARWDEERVSIMRQAATITKNFVVLVVGRASEMVTHFVLAIFLARYLGATDYGVFTTIFSFIFFGGLLANFGLGPVIVRAVSRSKEDVDYIYSNALTMMTVFSIVAWAVAIIATLMVDYEPRIVRLIALACSTILLHGMRQSSASIIRAFERMEITTGLNLLFSVGQTVIAIGLLIAGYGLEAQVVLAIAASFLWTFALLVVVGRYFARFRFNIDIKFCFRLFTDGLPIALIQAMGLITQRIDIIMLSFMTGVTSVGLYGVAFRFLRVIRIFQGSLSGTLLPNMAARFARSVEATKRTYETALRVSILFALPTAVVIGAGSDVIVGRMFGQEYLNGGSAVALRILVWAFCLNVISGPVGTFVIACDVNIFQFAPYAASIAVLNIVLNSFLIPRYDFYGASVSTVICSAANLIIKIYWVNRLLADWKVVLRILVRPTGAAGLMALVMYWLRGMGLAVTLPVGLATYLAVLVGSGELTRKDIGRIRSVGSELGNRAKELILMD</sequence>
<dbReference type="GO" id="GO:0005886">
    <property type="term" value="C:plasma membrane"/>
    <property type="evidence" value="ECO:0007669"/>
    <property type="project" value="UniProtKB-SubCell"/>
</dbReference>
<feature type="transmembrane region" description="Helical" evidence="6">
    <location>
        <begin position="459"/>
        <end position="479"/>
    </location>
</feature>
<keyword evidence="2" id="KW-1003">Cell membrane</keyword>
<dbReference type="InterPro" id="IPR002797">
    <property type="entry name" value="Polysacc_synth"/>
</dbReference>
<proteinExistence type="predicted"/>
<evidence type="ECO:0000313" key="8">
    <source>
        <dbReference type="Proteomes" id="UP000052008"/>
    </source>
</evidence>
<comment type="subcellular location">
    <subcellularLocation>
        <location evidence="1">Cell membrane</location>
        <topology evidence="1">Multi-pass membrane protein</topology>
    </subcellularLocation>
</comment>
<dbReference type="Proteomes" id="UP000052008">
    <property type="component" value="Unassembled WGS sequence"/>
</dbReference>
<evidence type="ECO:0000256" key="1">
    <source>
        <dbReference type="ARBA" id="ARBA00004651"/>
    </source>
</evidence>
<feature type="transmembrane region" description="Helical" evidence="6">
    <location>
        <begin position="56"/>
        <end position="82"/>
    </location>
</feature>
<dbReference type="InterPro" id="IPR050833">
    <property type="entry name" value="Poly_Biosynth_Transport"/>
</dbReference>
<feature type="transmembrane region" description="Helical" evidence="6">
    <location>
        <begin position="401"/>
        <end position="423"/>
    </location>
</feature>
<dbReference type="Pfam" id="PF01943">
    <property type="entry name" value="Polysacc_synt"/>
    <property type="match status" value="1"/>
</dbReference>
<reference evidence="7 8" key="1">
    <citation type="journal article" date="2015" name="Microbiome">
        <title>Genomic resolution of linkages in carbon, nitrogen, and sulfur cycling among widespread estuary sediment bacteria.</title>
        <authorList>
            <person name="Baker B.J."/>
            <person name="Lazar C.S."/>
            <person name="Teske A.P."/>
            <person name="Dick G.J."/>
        </authorList>
    </citation>
    <scope>NUCLEOTIDE SEQUENCE [LARGE SCALE GENOMIC DNA]</scope>
    <source>
        <strain evidence="7">DG_24</strain>
    </source>
</reference>
<dbReference type="STRING" id="1703770.AMJ39_06440"/>
<keyword evidence="5 6" id="KW-0472">Membrane</keyword>